<keyword evidence="5" id="KW-1185">Reference proteome</keyword>
<dbReference type="PANTHER" id="PTHR30535:SF34">
    <property type="entry name" value="MOLYBDATE-BINDING PROTEIN MOLA"/>
    <property type="match status" value="1"/>
</dbReference>
<dbReference type="CDD" id="cd01144">
    <property type="entry name" value="BtuF"/>
    <property type="match status" value="1"/>
</dbReference>
<gene>
    <name evidence="4" type="ORF">A9179_18860</name>
</gene>
<keyword evidence="1 2" id="KW-0732">Signal</keyword>
<proteinExistence type="predicted"/>
<dbReference type="Pfam" id="PF01497">
    <property type="entry name" value="Peripla_BP_2"/>
    <property type="match status" value="1"/>
</dbReference>
<dbReference type="Gene3D" id="3.40.50.1980">
    <property type="entry name" value="Nitrogenase molybdenum iron protein domain"/>
    <property type="match status" value="2"/>
</dbReference>
<sequence length="270" mass="29336">MRRLLGACLLACCLLACCLPLAAAERVVSLAPSLSEIMLELGAAGQLVGVLDGDQRPAALAGVPSVGRYGQLDLERLLSLKPDLILLWPASVSPAQREQLERFAIPLYIGEPADFAALAEQFAAIGERVGRAERGRQLAESFTAGMAELRARYRRQQPLPVFYQVWHEPPFTIGGRQIVSQALEVCGARNVFADIAVPAAQVNVESVLQRDPAVILGGSPAELALWKPWTQLQAVRREQLWTVPDKGLERPSYQMLAATEKLCALLAKAH</sequence>
<organism evidence="4 5">
    <name type="scientific">Aquipseudomonas alcaligenes</name>
    <name type="common">Pseudomonas alcaligenes</name>
    <dbReference type="NCBI Taxonomy" id="43263"/>
    <lineage>
        <taxon>Bacteria</taxon>
        <taxon>Pseudomonadati</taxon>
        <taxon>Pseudomonadota</taxon>
        <taxon>Gammaproteobacteria</taxon>
        <taxon>Pseudomonadales</taxon>
        <taxon>Pseudomonadaceae</taxon>
        <taxon>Aquipseudomonas</taxon>
    </lineage>
</organism>
<comment type="caution">
    <text evidence="4">The sequence shown here is derived from an EMBL/GenBank/DDBJ whole genome shotgun (WGS) entry which is preliminary data.</text>
</comment>
<evidence type="ECO:0000256" key="1">
    <source>
        <dbReference type="ARBA" id="ARBA00022729"/>
    </source>
</evidence>
<dbReference type="InterPro" id="IPR054828">
    <property type="entry name" value="Vit_B12_bind_prot"/>
</dbReference>
<evidence type="ECO:0000313" key="4">
    <source>
        <dbReference type="EMBL" id="MBC9252337.1"/>
    </source>
</evidence>
<evidence type="ECO:0000313" key="5">
    <source>
        <dbReference type="Proteomes" id="UP000744555"/>
    </source>
</evidence>
<feature type="chain" id="PRO_5046029351" evidence="2">
    <location>
        <begin position="24"/>
        <end position="270"/>
    </location>
</feature>
<evidence type="ECO:0000256" key="2">
    <source>
        <dbReference type="SAM" id="SignalP"/>
    </source>
</evidence>
<protein>
    <submittedName>
        <fullName evidence="4">Cobalamin-binding protein</fullName>
    </submittedName>
</protein>
<feature type="domain" description="Fe/B12 periplasmic-binding" evidence="3">
    <location>
        <begin position="26"/>
        <end position="270"/>
    </location>
</feature>
<evidence type="ECO:0000259" key="3">
    <source>
        <dbReference type="PROSITE" id="PS50983"/>
    </source>
</evidence>
<dbReference type="RefSeq" id="WP_187807804.1">
    <property type="nucleotide sequence ID" value="NZ_LZEU01000001.1"/>
</dbReference>
<dbReference type="Proteomes" id="UP000744555">
    <property type="component" value="Unassembled WGS sequence"/>
</dbReference>
<dbReference type="InterPro" id="IPR002491">
    <property type="entry name" value="ABC_transptr_periplasmic_BD"/>
</dbReference>
<dbReference type="EMBL" id="LZEU01000001">
    <property type="protein sequence ID" value="MBC9252337.1"/>
    <property type="molecule type" value="Genomic_DNA"/>
</dbReference>
<name>A0ABR7S5P9_AQUAC</name>
<accession>A0ABR7S5P9</accession>
<dbReference type="NCBIfam" id="NF038402">
    <property type="entry name" value="TroA_like"/>
    <property type="match status" value="1"/>
</dbReference>
<feature type="signal peptide" evidence="2">
    <location>
        <begin position="1"/>
        <end position="23"/>
    </location>
</feature>
<dbReference type="SUPFAM" id="SSF53807">
    <property type="entry name" value="Helical backbone' metal receptor"/>
    <property type="match status" value="1"/>
</dbReference>
<dbReference type="InterPro" id="IPR050902">
    <property type="entry name" value="ABC_Transporter_SBP"/>
</dbReference>
<dbReference type="PANTHER" id="PTHR30535">
    <property type="entry name" value="VITAMIN B12-BINDING PROTEIN"/>
    <property type="match status" value="1"/>
</dbReference>
<dbReference type="PROSITE" id="PS50983">
    <property type="entry name" value="FE_B12_PBP"/>
    <property type="match status" value="1"/>
</dbReference>
<reference evidence="4 5" key="1">
    <citation type="submission" date="2016-06" db="EMBL/GenBank/DDBJ databases">
        <authorList>
            <person name="Ramos C."/>
            <person name="Pintado A."/>
            <person name="Crespo-Gomez J.I."/>
        </authorList>
    </citation>
    <scope>NUCLEOTIDE SEQUENCE [LARGE SCALE GENOMIC DNA]</scope>
    <source>
        <strain evidence="4 5">AVO110</strain>
    </source>
</reference>